<dbReference type="InterPro" id="IPR011701">
    <property type="entry name" value="MFS"/>
</dbReference>
<proteinExistence type="predicted"/>
<dbReference type="Gene3D" id="1.20.1250.20">
    <property type="entry name" value="MFS general substrate transporter like domains"/>
    <property type="match status" value="1"/>
</dbReference>
<dbReference type="SUPFAM" id="SSF103473">
    <property type="entry name" value="MFS general substrate transporter"/>
    <property type="match status" value="1"/>
</dbReference>
<dbReference type="Proteomes" id="UP000536534">
    <property type="component" value="Unassembled WGS sequence"/>
</dbReference>
<feature type="transmembrane region" description="Helical" evidence="4">
    <location>
        <begin position="100"/>
        <end position="123"/>
    </location>
</feature>
<feature type="transmembrane region" description="Helical" evidence="4">
    <location>
        <begin position="342"/>
        <end position="364"/>
    </location>
</feature>
<dbReference type="OrthoDB" id="8558006at2"/>
<feature type="transmembrane region" description="Helical" evidence="4">
    <location>
        <begin position="75"/>
        <end position="94"/>
    </location>
</feature>
<dbReference type="InterPro" id="IPR036259">
    <property type="entry name" value="MFS_trans_sf"/>
</dbReference>
<evidence type="ECO:0000256" key="2">
    <source>
        <dbReference type="ARBA" id="ARBA00022989"/>
    </source>
</evidence>
<dbReference type="GO" id="GO:0022857">
    <property type="term" value="F:transmembrane transporter activity"/>
    <property type="evidence" value="ECO:0007669"/>
    <property type="project" value="InterPro"/>
</dbReference>
<dbReference type="InterPro" id="IPR020846">
    <property type="entry name" value="MFS_dom"/>
</dbReference>
<dbReference type="PANTHER" id="PTHR23534:SF1">
    <property type="entry name" value="MAJOR FACILITATOR SUPERFAMILY PROTEIN"/>
    <property type="match status" value="1"/>
</dbReference>
<dbReference type="Pfam" id="PF07690">
    <property type="entry name" value="MFS_1"/>
    <property type="match status" value="1"/>
</dbReference>
<keyword evidence="2 4" id="KW-1133">Transmembrane helix</keyword>
<evidence type="ECO:0000259" key="5">
    <source>
        <dbReference type="PROSITE" id="PS50850"/>
    </source>
</evidence>
<feature type="transmembrane region" description="Helical" evidence="4">
    <location>
        <begin position="302"/>
        <end position="321"/>
    </location>
</feature>
<keyword evidence="1 4" id="KW-0812">Transmembrane</keyword>
<evidence type="ECO:0000256" key="1">
    <source>
        <dbReference type="ARBA" id="ARBA00022692"/>
    </source>
</evidence>
<dbReference type="EMBL" id="JAAYYV010000025">
    <property type="protein sequence ID" value="NLF52991.1"/>
    <property type="molecule type" value="Genomic_DNA"/>
</dbReference>
<reference evidence="6 7" key="1">
    <citation type="journal article" date="2020" name="Biotechnol. Biofuels">
        <title>New insights from the biogas microbiome by comprehensive genome-resolved metagenomics of nearly 1600 species originating from multiple anaerobic digesters.</title>
        <authorList>
            <person name="Campanaro S."/>
            <person name="Treu L."/>
            <person name="Rodriguez-R L.M."/>
            <person name="Kovalovszki A."/>
            <person name="Ziels R.M."/>
            <person name="Maus I."/>
            <person name="Zhu X."/>
            <person name="Kougias P.G."/>
            <person name="Basile A."/>
            <person name="Luo G."/>
            <person name="Schluter A."/>
            <person name="Konstantinidis K.T."/>
            <person name="Angelidaki I."/>
        </authorList>
    </citation>
    <scope>NUCLEOTIDE SEQUENCE [LARGE SCALE GENOMIC DNA]</scope>
    <source>
        <strain evidence="6">AS06rmzACSIP_256</strain>
    </source>
</reference>
<evidence type="ECO:0000256" key="3">
    <source>
        <dbReference type="ARBA" id="ARBA00023136"/>
    </source>
</evidence>
<feature type="transmembrane region" description="Helical" evidence="4">
    <location>
        <begin position="251"/>
        <end position="270"/>
    </location>
</feature>
<feature type="transmembrane region" description="Helical" evidence="4">
    <location>
        <begin position="43"/>
        <end position="63"/>
    </location>
</feature>
<evidence type="ECO:0000313" key="7">
    <source>
        <dbReference type="Proteomes" id="UP000536534"/>
    </source>
</evidence>
<organism evidence="6 7">
    <name type="scientific">Thauera phenolivorans</name>
    <dbReference type="NCBI Taxonomy" id="1792543"/>
    <lineage>
        <taxon>Bacteria</taxon>
        <taxon>Pseudomonadati</taxon>
        <taxon>Pseudomonadota</taxon>
        <taxon>Betaproteobacteria</taxon>
        <taxon>Rhodocyclales</taxon>
        <taxon>Zoogloeaceae</taxon>
        <taxon>Thauera</taxon>
    </lineage>
</organism>
<gene>
    <name evidence="6" type="ORF">GX576_01040</name>
</gene>
<protein>
    <submittedName>
        <fullName evidence="6">MFS transporter</fullName>
    </submittedName>
</protein>
<feature type="domain" description="Major facilitator superfamily (MFS) profile" evidence="5">
    <location>
        <begin position="212"/>
        <end position="393"/>
    </location>
</feature>
<dbReference type="PROSITE" id="PS50850">
    <property type="entry name" value="MFS"/>
    <property type="match status" value="1"/>
</dbReference>
<feature type="transmembrane region" description="Helical" evidence="4">
    <location>
        <begin position="370"/>
        <end position="387"/>
    </location>
</feature>
<keyword evidence="3 4" id="KW-0472">Membrane</keyword>
<evidence type="ECO:0000256" key="4">
    <source>
        <dbReference type="SAM" id="Phobius"/>
    </source>
</evidence>
<evidence type="ECO:0000313" key="6">
    <source>
        <dbReference type="EMBL" id="NLF52991.1"/>
    </source>
</evidence>
<accession>A0A7X7R6X5</accession>
<dbReference type="AlphaFoldDB" id="A0A7X7R6X5"/>
<sequence>MAVTSVRRSVGLLAACQALLLCNAVTLIAVNGLVGVRLAPTPALATLTITGYVIGTALTTIPASQFMKRFGRRSGFMFGAGLGVLGGLACALALQLESFWLLCCGTLIAGTYNAFGLQYRFAAADMAPADFKAKAISYTLAGGIAGGFIGPALGNLTRDAMAIEFMATYASLSGFALVALLIASRLRLAEPTTGGPQRGSGRGLLEIAGQPALLVAVLAAAVGYGTMNLLMAATPLAMDVCGFPFDDVAFVLQWHVLGMYAPSFFTGGLIRRFGVLRILLTGAVLMLGCIAIAMSGLSLMHFWWALLLLGVGWNFLYIGGTTLLTETYRPEERAKVQGGNDFIVFGVQALSSVAAGALVLGQGWATLNTYAIPAVALTALVSAILMMRARQRA</sequence>
<dbReference type="RefSeq" id="WP_068806336.1">
    <property type="nucleotide sequence ID" value="NZ_MBFM01000003.1"/>
</dbReference>
<feature type="transmembrane region" description="Helical" evidence="4">
    <location>
        <begin position="277"/>
        <end position="296"/>
    </location>
</feature>
<name>A0A7X7R6X5_9RHOO</name>
<feature type="transmembrane region" description="Helical" evidence="4">
    <location>
        <begin position="204"/>
        <end position="231"/>
    </location>
</feature>
<dbReference type="PANTHER" id="PTHR23534">
    <property type="entry name" value="MFS PERMEASE"/>
    <property type="match status" value="1"/>
</dbReference>
<comment type="caution">
    <text evidence="6">The sequence shown here is derived from an EMBL/GenBank/DDBJ whole genome shotgun (WGS) entry which is preliminary data.</text>
</comment>
<feature type="transmembrane region" description="Helical" evidence="4">
    <location>
        <begin position="135"/>
        <end position="154"/>
    </location>
</feature>
<feature type="transmembrane region" description="Helical" evidence="4">
    <location>
        <begin position="160"/>
        <end position="183"/>
    </location>
</feature>